<comment type="caution">
    <text evidence="14">Lacks conserved residue(s) required for the propagation of feature annotation.</text>
</comment>
<evidence type="ECO:0000256" key="6">
    <source>
        <dbReference type="ARBA" id="ARBA00022692"/>
    </source>
</evidence>
<dbReference type="OrthoDB" id="3711263at2"/>
<keyword evidence="8 14" id="KW-1133">Transmembrane helix</keyword>
<comment type="subcellular location">
    <subcellularLocation>
        <location evidence="1">Cell inner membrane</location>
        <topology evidence="1">Multi-pass membrane protein</topology>
    </subcellularLocation>
    <subcellularLocation>
        <location evidence="14">Cell membrane</location>
        <topology evidence="14">Multi-pass membrane protein</topology>
    </subcellularLocation>
</comment>
<dbReference type="InterPro" id="IPR050183">
    <property type="entry name" value="DsbB"/>
</dbReference>
<keyword evidence="12 14" id="KW-0143">Chaperone</keyword>
<comment type="function">
    <text evidence="14">Required for disulfide bond formation in some periplasmic proteins. Acts by oxidizing the DsbA protein.</text>
</comment>
<gene>
    <name evidence="14 16" type="primary">dsbB</name>
    <name evidence="16" type="ORF">FE810_13540</name>
</gene>
<accession>A0A5R9IDZ5</accession>
<dbReference type="GO" id="GO:0009055">
    <property type="term" value="F:electron transfer activity"/>
    <property type="evidence" value="ECO:0007669"/>
    <property type="project" value="UniProtKB-UniRule"/>
</dbReference>
<dbReference type="RefSeq" id="WP_138320602.1">
    <property type="nucleotide sequence ID" value="NZ_VCBC01000014.1"/>
</dbReference>
<evidence type="ECO:0000256" key="15">
    <source>
        <dbReference type="SAM" id="Phobius"/>
    </source>
</evidence>
<name>A0A5R9IDZ5_9GAMM</name>
<dbReference type="InterPro" id="IPR003752">
    <property type="entry name" value="DiS_bond_form_DsbB/BdbC"/>
</dbReference>
<dbReference type="EMBL" id="VCBC01000014">
    <property type="protein sequence ID" value="TLU61836.1"/>
    <property type="molecule type" value="Genomic_DNA"/>
</dbReference>
<keyword evidence="17" id="KW-1185">Reference proteome</keyword>
<keyword evidence="13 14" id="KW-0676">Redox-active center</keyword>
<keyword evidence="5" id="KW-0997">Cell inner membrane</keyword>
<feature type="topological domain" description="Cytoplasmic" evidence="14">
    <location>
        <begin position="1"/>
        <end position="14"/>
    </location>
</feature>
<protein>
    <recommendedName>
        <fullName evidence="14">Disulfide bond formation protein B</fullName>
    </recommendedName>
    <alternativeName>
        <fullName evidence="14">Disulfide oxidoreductase</fullName>
    </alternativeName>
</protein>
<feature type="topological domain" description="Cytoplasmic" evidence="14">
    <location>
        <begin position="166"/>
        <end position="176"/>
    </location>
</feature>
<keyword evidence="7 14" id="KW-0249">Electron transport</keyword>
<keyword evidence="3 14" id="KW-0813">Transport</keyword>
<dbReference type="HAMAP" id="MF_00286">
    <property type="entry name" value="DsbB"/>
    <property type="match status" value="1"/>
</dbReference>
<dbReference type="PANTHER" id="PTHR36570:SF2">
    <property type="entry name" value="DISULFIDE BOND FORMATION PROTEIN B"/>
    <property type="match status" value="1"/>
</dbReference>
<dbReference type="SUPFAM" id="SSF158442">
    <property type="entry name" value="DsbB-like"/>
    <property type="match status" value="1"/>
</dbReference>
<evidence type="ECO:0000256" key="5">
    <source>
        <dbReference type="ARBA" id="ARBA00022519"/>
    </source>
</evidence>
<evidence type="ECO:0000256" key="11">
    <source>
        <dbReference type="ARBA" id="ARBA00023157"/>
    </source>
</evidence>
<evidence type="ECO:0000256" key="7">
    <source>
        <dbReference type="ARBA" id="ARBA00022982"/>
    </source>
</evidence>
<dbReference type="Proteomes" id="UP000307790">
    <property type="component" value="Unassembled WGS sequence"/>
</dbReference>
<feature type="transmembrane region" description="Helical" evidence="15">
    <location>
        <begin position="147"/>
        <end position="168"/>
    </location>
</feature>
<keyword evidence="4 14" id="KW-1003">Cell membrane</keyword>
<evidence type="ECO:0000256" key="1">
    <source>
        <dbReference type="ARBA" id="ARBA00004429"/>
    </source>
</evidence>
<feature type="disulfide bond" description="Redox-active" evidence="14">
    <location>
        <begin position="106"/>
        <end position="132"/>
    </location>
</feature>
<evidence type="ECO:0000256" key="8">
    <source>
        <dbReference type="ARBA" id="ARBA00022989"/>
    </source>
</evidence>
<evidence type="ECO:0000313" key="16">
    <source>
        <dbReference type="EMBL" id="TLU61836.1"/>
    </source>
</evidence>
<dbReference type="Pfam" id="PF02600">
    <property type="entry name" value="DsbB"/>
    <property type="match status" value="1"/>
</dbReference>
<evidence type="ECO:0000256" key="14">
    <source>
        <dbReference type="HAMAP-Rule" id="MF_00286"/>
    </source>
</evidence>
<dbReference type="InterPro" id="IPR022920">
    <property type="entry name" value="Disulphide_bond_form_DsbB"/>
</dbReference>
<dbReference type="AlphaFoldDB" id="A0A5R9IDZ5"/>
<keyword evidence="9 14" id="KW-0560">Oxidoreductase</keyword>
<evidence type="ECO:0000256" key="9">
    <source>
        <dbReference type="ARBA" id="ARBA00023002"/>
    </source>
</evidence>
<evidence type="ECO:0000256" key="3">
    <source>
        <dbReference type="ARBA" id="ARBA00022448"/>
    </source>
</evidence>
<evidence type="ECO:0000256" key="4">
    <source>
        <dbReference type="ARBA" id="ARBA00022475"/>
    </source>
</evidence>
<proteinExistence type="inferred from homology"/>
<feature type="transmembrane region" description="Helical" evidence="15">
    <location>
        <begin position="69"/>
        <end position="89"/>
    </location>
</feature>
<evidence type="ECO:0000256" key="12">
    <source>
        <dbReference type="ARBA" id="ARBA00023186"/>
    </source>
</evidence>
<evidence type="ECO:0000256" key="2">
    <source>
        <dbReference type="ARBA" id="ARBA00008823"/>
    </source>
</evidence>
<evidence type="ECO:0000256" key="13">
    <source>
        <dbReference type="ARBA" id="ARBA00023284"/>
    </source>
</evidence>
<reference evidence="16 17" key="1">
    <citation type="submission" date="2019-05" db="EMBL/GenBank/DDBJ databases">
        <title>Genome sequences of Thalassotalea litorea 1K03283.</title>
        <authorList>
            <person name="Zhang D."/>
        </authorList>
    </citation>
    <scope>NUCLEOTIDE SEQUENCE [LARGE SCALE GENOMIC DNA]</scope>
    <source>
        <strain evidence="16 17">MCCC 1K03283</strain>
    </source>
</reference>
<dbReference type="GO" id="GO:0015035">
    <property type="term" value="F:protein-disulfide reductase activity"/>
    <property type="evidence" value="ECO:0007669"/>
    <property type="project" value="UniProtKB-UniRule"/>
</dbReference>
<dbReference type="GO" id="GO:0005886">
    <property type="term" value="C:plasma membrane"/>
    <property type="evidence" value="ECO:0007669"/>
    <property type="project" value="UniProtKB-SubCell"/>
</dbReference>
<keyword evidence="10 14" id="KW-0472">Membrane</keyword>
<dbReference type="Gene3D" id="1.20.1550.10">
    <property type="entry name" value="DsbB-like"/>
    <property type="match status" value="1"/>
</dbReference>
<comment type="caution">
    <text evidence="16">The sequence shown here is derived from an EMBL/GenBank/DDBJ whole genome shotgun (WGS) entry which is preliminary data.</text>
</comment>
<sequence>MFNALNNWVMDSKSWWALALSALALELTALYFQYGMGLEPCIMCIYQRVAIFGILFAGLVGALANNSIIGRLIAFLSWGVGAIWGLLIAREHVEMQSNADSLFFSCDIVPNFPQWLPLHEWIPALFEATGDCGEISWSFLGYSMPQWMIVVYAVYSVLLILFLASHLISMVSNNKS</sequence>
<dbReference type="NCBIfam" id="NF002485">
    <property type="entry name" value="PRK01749.1"/>
    <property type="match status" value="1"/>
</dbReference>
<feature type="disulfide bond" description="Redox-active" evidence="14">
    <location>
        <begin position="41"/>
        <end position="44"/>
    </location>
</feature>
<comment type="similarity">
    <text evidence="2 14">Belongs to the DsbB family.</text>
</comment>
<organism evidence="16 17">
    <name type="scientific">Thalassotalea litorea</name>
    <dbReference type="NCBI Taxonomy" id="2020715"/>
    <lineage>
        <taxon>Bacteria</taxon>
        <taxon>Pseudomonadati</taxon>
        <taxon>Pseudomonadota</taxon>
        <taxon>Gammaproteobacteria</taxon>
        <taxon>Alteromonadales</taxon>
        <taxon>Colwelliaceae</taxon>
        <taxon>Thalassotalea</taxon>
    </lineage>
</organism>
<feature type="transmembrane region" description="Helical" evidence="15">
    <location>
        <begin position="15"/>
        <end position="33"/>
    </location>
</feature>
<dbReference type="PANTHER" id="PTHR36570">
    <property type="entry name" value="DISULFIDE BOND FORMATION PROTEIN B"/>
    <property type="match status" value="1"/>
</dbReference>
<dbReference type="GO" id="GO:0006457">
    <property type="term" value="P:protein folding"/>
    <property type="evidence" value="ECO:0007669"/>
    <property type="project" value="InterPro"/>
</dbReference>
<keyword evidence="11 14" id="KW-1015">Disulfide bond</keyword>
<evidence type="ECO:0000313" key="17">
    <source>
        <dbReference type="Proteomes" id="UP000307790"/>
    </source>
</evidence>
<keyword evidence="6 14" id="KW-0812">Transmembrane</keyword>
<feature type="transmembrane region" description="Helical" evidence="15">
    <location>
        <begin position="45"/>
        <end position="63"/>
    </location>
</feature>
<dbReference type="InterPro" id="IPR023380">
    <property type="entry name" value="DsbB-like_sf"/>
</dbReference>
<evidence type="ECO:0000256" key="10">
    <source>
        <dbReference type="ARBA" id="ARBA00023136"/>
    </source>
</evidence>
<feature type="topological domain" description="Periplasmic" evidence="14">
    <location>
        <begin position="32"/>
        <end position="49"/>
    </location>
</feature>